<dbReference type="InterPro" id="IPR011626">
    <property type="entry name" value="Alpha-macroglobulin_TED"/>
</dbReference>
<accession>H2YPN1</accession>
<dbReference type="Gene3D" id="6.20.50.160">
    <property type="match status" value="1"/>
</dbReference>
<comment type="similarity">
    <text evidence="1">Belongs to the protease inhibitor I39 (alpha-2-macroglobulin) family.</text>
</comment>
<dbReference type="SMART" id="SM01419">
    <property type="entry name" value="Thiol-ester_cl"/>
    <property type="match status" value="1"/>
</dbReference>
<dbReference type="PANTHER" id="PTHR11412:SF139">
    <property type="entry name" value="C3 AND PZP-LIKE ALPHA-2-MACROGLOBULIN DOMAIN-CONTAINING PROTEIN 8"/>
    <property type="match status" value="1"/>
</dbReference>
<dbReference type="InterPro" id="IPR041555">
    <property type="entry name" value="MG3"/>
</dbReference>
<organism evidence="9 10">
    <name type="scientific">Ciona savignyi</name>
    <name type="common">Pacific transparent sea squirt</name>
    <dbReference type="NCBI Taxonomy" id="51511"/>
    <lineage>
        <taxon>Eukaryota</taxon>
        <taxon>Metazoa</taxon>
        <taxon>Chordata</taxon>
        <taxon>Tunicata</taxon>
        <taxon>Ascidiacea</taxon>
        <taxon>Phlebobranchia</taxon>
        <taxon>Cionidae</taxon>
        <taxon>Ciona</taxon>
    </lineage>
</organism>
<dbReference type="InterPro" id="IPR050473">
    <property type="entry name" value="A2M/Complement_sys"/>
</dbReference>
<feature type="domain" description="Alpha-2-macroglobulin" evidence="7">
    <location>
        <begin position="616"/>
        <end position="705"/>
    </location>
</feature>
<reference evidence="9" key="2">
    <citation type="submission" date="2025-08" db="UniProtKB">
        <authorList>
            <consortium name="Ensembl"/>
        </authorList>
    </citation>
    <scope>IDENTIFICATION</scope>
</reference>
<dbReference type="Gene3D" id="2.20.130.20">
    <property type="match status" value="1"/>
</dbReference>
<evidence type="ECO:0000259" key="7">
    <source>
        <dbReference type="SMART" id="SM01360"/>
    </source>
</evidence>
<dbReference type="Gene3D" id="2.60.120.1540">
    <property type="match status" value="1"/>
</dbReference>
<dbReference type="Pfam" id="PF07678">
    <property type="entry name" value="TED_complement"/>
    <property type="match status" value="1"/>
</dbReference>
<feature type="domain" description="Alpha-2-macroglobulin bait region" evidence="6">
    <location>
        <begin position="327"/>
        <end position="500"/>
    </location>
</feature>
<dbReference type="InterPro" id="IPR022041">
    <property type="entry name" value="Methyltransf_FA"/>
</dbReference>
<proteinExistence type="inferred from homology"/>
<evidence type="ECO:0000313" key="9">
    <source>
        <dbReference type="Ensembl" id="ENSCSAVP00000007289.1"/>
    </source>
</evidence>
<dbReference type="InterPro" id="IPR041813">
    <property type="entry name" value="A2M_TED"/>
</dbReference>
<dbReference type="PANTHER" id="PTHR11412">
    <property type="entry name" value="MACROGLOBULIN / COMPLEMENT"/>
    <property type="match status" value="1"/>
</dbReference>
<dbReference type="Proteomes" id="UP000007875">
    <property type="component" value="Unassembled WGS sequence"/>
</dbReference>
<evidence type="ECO:0000259" key="8">
    <source>
        <dbReference type="SMART" id="SM01361"/>
    </source>
</evidence>
<evidence type="ECO:0000259" key="6">
    <source>
        <dbReference type="SMART" id="SM01359"/>
    </source>
</evidence>
<dbReference type="Gene3D" id="2.60.40.690">
    <property type="entry name" value="Alpha-macroglobulin, receptor-binding domain"/>
    <property type="match status" value="1"/>
</dbReference>
<dbReference type="SUPFAM" id="SSF49410">
    <property type="entry name" value="Alpha-macroglobulin receptor domain"/>
    <property type="match status" value="1"/>
</dbReference>
<dbReference type="STRING" id="51511.ENSCSAVP00000007289"/>
<dbReference type="GO" id="GO:0004867">
    <property type="term" value="F:serine-type endopeptidase inhibitor activity"/>
    <property type="evidence" value="ECO:0007669"/>
    <property type="project" value="UniProtKB-KW"/>
</dbReference>
<dbReference type="Pfam" id="PF17791">
    <property type="entry name" value="MG3"/>
    <property type="match status" value="1"/>
</dbReference>
<feature type="domain" description="Kazal-like" evidence="5">
    <location>
        <begin position="1551"/>
        <end position="1596"/>
    </location>
</feature>
<dbReference type="PROSITE" id="PS00477">
    <property type="entry name" value="ALPHA_2_MACROGLOBULIN"/>
    <property type="match status" value="1"/>
</dbReference>
<keyword evidence="2" id="KW-0646">Protease inhibitor</keyword>
<dbReference type="Gene3D" id="2.60.40.10">
    <property type="entry name" value="Immunoglobulins"/>
    <property type="match status" value="1"/>
</dbReference>
<reference evidence="10" key="1">
    <citation type="submission" date="2003-08" db="EMBL/GenBank/DDBJ databases">
        <authorList>
            <person name="Birren B."/>
            <person name="Nusbaum C."/>
            <person name="Abebe A."/>
            <person name="Abouelleil A."/>
            <person name="Adekoya E."/>
            <person name="Ait-zahra M."/>
            <person name="Allen N."/>
            <person name="Allen T."/>
            <person name="An P."/>
            <person name="Anderson M."/>
            <person name="Anderson S."/>
            <person name="Arachchi H."/>
            <person name="Armbruster J."/>
            <person name="Bachantsang P."/>
            <person name="Baldwin J."/>
            <person name="Barry A."/>
            <person name="Bayul T."/>
            <person name="Blitshsteyn B."/>
            <person name="Bloom T."/>
            <person name="Blye J."/>
            <person name="Boguslavskiy L."/>
            <person name="Borowsky M."/>
            <person name="Boukhgalter B."/>
            <person name="Brunache A."/>
            <person name="Butler J."/>
            <person name="Calixte N."/>
            <person name="Calvo S."/>
            <person name="Camarata J."/>
            <person name="Campo K."/>
            <person name="Chang J."/>
            <person name="Cheshatsang Y."/>
            <person name="Citroen M."/>
            <person name="Collymore A."/>
            <person name="Considine T."/>
            <person name="Cook A."/>
            <person name="Cooke P."/>
            <person name="Corum B."/>
            <person name="Cuomo C."/>
            <person name="David R."/>
            <person name="Dawoe T."/>
            <person name="Degray S."/>
            <person name="Dodge S."/>
            <person name="Dooley K."/>
            <person name="Dorje P."/>
            <person name="Dorjee K."/>
            <person name="Dorris L."/>
            <person name="Duffey N."/>
            <person name="Dupes A."/>
            <person name="Elkins T."/>
            <person name="Engels R."/>
            <person name="Erickson J."/>
            <person name="Farina A."/>
            <person name="Faro S."/>
            <person name="Ferreira P."/>
            <person name="Fischer H."/>
            <person name="Fitzgerald M."/>
            <person name="Foley K."/>
            <person name="Gage D."/>
            <person name="Galagan J."/>
            <person name="Gearin G."/>
            <person name="Gnerre S."/>
            <person name="Gnirke A."/>
            <person name="Goyette A."/>
            <person name="Graham J."/>
            <person name="Grandbois E."/>
            <person name="Gyaltsen K."/>
            <person name="Hafez N."/>
            <person name="Hagopian D."/>
            <person name="Hagos B."/>
            <person name="Hall J."/>
            <person name="Hatcher B."/>
            <person name="Heller A."/>
            <person name="Higgins H."/>
            <person name="Honan T."/>
            <person name="Horn A."/>
            <person name="Houde N."/>
            <person name="Hughes L."/>
            <person name="Hulme W."/>
            <person name="Husby E."/>
            <person name="Iliev I."/>
            <person name="Jaffe D."/>
            <person name="Jones C."/>
            <person name="Kamal M."/>
            <person name="Kamat A."/>
            <person name="Kamvysselis M."/>
            <person name="Karlsson E."/>
            <person name="Kells C."/>
            <person name="Kieu A."/>
            <person name="Kisner P."/>
            <person name="Kodira C."/>
            <person name="Kulbokas E."/>
            <person name="Labutti K."/>
            <person name="Lama D."/>
            <person name="Landers T."/>
            <person name="Leger J."/>
            <person name="Levine S."/>
            <person name="Lewis D."/>
            <person name="Lewis T."/>
            <person name="Lindblad-toh K."/>
            <person name="Liu X."/>
            <person name="Lokyitsang T."/>
            <person name="Lokyitsang Y."/>
            <person name="Lucien O."/>
            <person name="Lui A."/>
            <person name="Ma L.J."/>
            <person name="Mabbitt R."/>
            <person name="Macdonald J."/>
            <person name="Maclean C."/>
            <person name="Major J."/>
            <person name="Manning J."/>
            <person name="Marabella R."/>
            <person name="Maru K."/>
            <person name="Matthews C."/>
            <person name="Mauceli E."/>
            <person name="Mccarthy M."/>
            <person name="Mcdonough S."/>
            <person name="Mcghee T."/>
            <person name="Meldrim J."/>
            <person name="Meneus L."/>
            <person name="Mesirov J."/>
            <person name="Mihalev A."/>
            <person name="Mihova T."/>
            <person name="Mikkelsen T."/>
            <person name="Mlenga V."/>
            <person name="Moru K."/>
            <person name="Mozes J."/>
            <person name="Mulrain L."/>
            <person name="Munson G."/>
            <person name="Naylor J."/>
            <person name="Newes C."/>
            <person name="Nguyen C."/>
            <person name="Nguyen N."/>
            <person name="Nguyen T."/>
            <person name="Nicol R."/>
            <person name="Nielsen C."/>
            <person name="Nizzari M."/>
            <person name="Norbu C."/>
            <person name="Norbu N."/>
            <person name="O'donnell P."/>
            <person name="Okoawo O."/>
            <person name="O'leary S."/>
            <person name="Omotosho B."/>
            <person name="O'neill K."/>
            <person name="Osman S."/>
            <person name="Parker S."/>
            <person name="Perrin D."/>
            <person name="Phunkhang P."/>
            <person name="Piqani B."/>
            <person name="Purcell S."/>
            <person name="Rachupka T."/>
            <person name="Ramasamy U."/>
            <person name="Rameau R."/>
            <person name="Ray V."/>
            <person name="Raymond C."/>
            <person name="Retta R."/>
            <person name="Richardson S."/>
            <person name="Rise C."/>
            <person name="Rodriguez J."/>
            <person name="Rogers J."/>
            <person name="Rogov P."/>
            <person name="Rutman M."/>
            <person name="Schupbach R."/>
            <person name="Seaman C."/>
            <person name="Settipalli S."/>
            <person name="Sharpe T."/>
            <person name="Sheridan J."/>
            <person name="Sherpa N."/>
            <person name="Shi J."/>
            <person name="Smirnov S."/>
            <person name="Smith C."/>
            <person name="Sougnez C."/>
            <person name="Spencer B."/>
            <person name="Stalker J."/>
            <person name="Stange-thomann N."/>
            <person name="Stavropoulos S."/>
            <person name="Stetson K."/>
            <person name="Stone C."/>
            <person name="Stone S."/>
            <person name="Stubbs M."/>
            <person name="Talamas J."/>
            <person name="Tchuinga P."/>
            <person name="Tenzing P."/>
            <person name="Tesfaye S."/>
            <person name="Theodore J."/>
            <person name="Thoulutsang Y."/>
            <person name="Topham K."/>
            <person name="Towey S."/>
            <person name="Tsamla T."/>
            <person name="Tsomo N."/>
            <person name="Vallee D."/>
            <person name="Vassiliev H."/>
            <person name="Venkataraman V."/>
            <person name="Vinson J."/>
            <person name="Vo A."/>
            <person name="Wade C."/>
            <person name="Wang S."/>
            <person name="Wangchuk T."/>
            <person name="Wangdi T."/>
            <person name="Whittaker C."/>
            <person name="Wilkinson J."/>
            <person name="Wu Y."/>
            <person name="Wyman D."/>
            <person name="Yadav S."/>
            <person name="Yang S."/>
            <person name="Yang X."/>
            <person name="Yeager S."/>
            <person name="Yee E."/>
            <person name="Young G."/>
            <person name="Zainoun J."/>
            <person name="Zembeck L."/>
            <person name="Zimmer A."/>
            <person name="Zody M."/>
            <person name="Lander E."/>
        </authorList>
    </citation>
    <scope>NUCLEOTIDE SEQUENCE [LARGE SCALE GENOMIC DNA]</scope>
</reference>
<dbReference type="SMART" id="SM00280">
    <property type="entry name" value="KAZAL"/>
    <property type="match status" value="1"/>
</dbReference>
<dbReference type="eggNOG" id="KOG1366">
    <property type="taxonomic scope" value="Eukaryota"/>
</dbReference>
<dbReference type="InterPro" id="IPR008930">
    <property type="entry name" value="Terpenoid_cyclase/PrenylTrfase"/>
</dbReference>
<dbReference type="InParanoid" id="H2YPN1"/>
<dbReference type="InterPro" id="IPR047565">
    <property type="entry name" value="Alpha-macroglob_thiol-ester_cl"/>
</dbReference>
<dbReference type="Gene3D" id="2.60.40.1930">
    <property type="match status" value="2"/>
</dbReference>
<keyword evidence="10" id="KW-1185">Reference proteome</keyword>
<dbReference type="HOGENOM" id="CLU_001634_1_0_1"/>
<dbReference type="SMART" id="SM01361">
    <property type="entry name" value="A2M_recep"/>
    <property type="match status" value="1"/>
</dbReference>
<evidence type="ECO:0000256" key="4">
    <source>
        <dbReference type="ARBA" id="ARBA00023157"/>
    </source>
</evidence>
<name>H2YPN1_CIOSA</name>
<dbReference type="Pfam" id="PF00207">
    <property type="entry name" value="A2M"/>
    <property type="match status" value="1"/>
</dbReference>
<dbReference type="OMA" id="CGCARDC"/>
<dbReference type="SMART" id="SM01360">
    <property type="entry name" value="A2M"/>
    <property type="match status" value="1"/>
</dbReference>
<dbReference type="InterPro" id="IPR009048">
    <property type="entry name" value="A-macroglobulin_rcpt-bd"/>
</dbReference>
<dbReference type="SUPFAM" id="SSF100895">
    <property type="entry name" value="Kazal-type serine protease inhibitors"/>
    <property type="match status" value="1"/>
</dbReference>
<dbReference type="GO" id="GO:0005615">
    <property type="term" value="C:extracellular space"/>
    <property type="evidence" value="ECO:0007669"/>
    <property type="project" value="InterPro"/>
</dbReference>
<dbReference type="InterPro" id="IPR014756">
    <property type="entry name" value="Ig_E-set"/>
</dbReference>
<dbReference type="CDD" id="cd00104">
    <property type="entry name" value="KAZAL_FS"/>
    <property type="match status" value="1"/>
</dbReference>
<evidence type="ECO:0000259" key="5">
    <source>
        <dbReference type="SMART" id="SM00280"/>
    </source>
</evidence>
<evidence type="ECO:0000256" key="1">
    <source>
        <dbReference type="ARBA" id="ARBA00010952"/>
    </source>
</evidence>
<dbReference type="Gene3D" id="3.30.60.30">
    <property type="match status" value="1"/>
</dbReference>
<dbReference type="InterPro" id="IPR011625">
    <property type="entry name" value="A2M_N_BRD"/>
</dbReference>
<dbReference type="InterPro" id="IPR001599">
    <property type="entry name" value="Macroglobln_a2"/>
</dbReference>
<dbReference type="Ensembl" id="ENSCSAVT00000007383.1">
    <property type="protein sequence ID" value="ENSCSAVP00000007289.1"/>
    <property type="gene ID" value="ENSCSAVG00000004350.1"/>
</dbReference>
<feature type="domain" description="Alpha-macroglobulin receptor-binding" evidence="8">
    <location>
        <begin position="1415"/>
        <end position="1505"/>
    </location>
</feature>
<dbReference type="InterPro" id="IPR013783">
    <property type="entry name" value="Ig-like_fold"/>
</dbReference>
<dbReference type="Gene3D" id="2.60.40.1940">
    <property type="match status" value="1"/>
</dbReference>
<dbReference type="SUPFAM" id="SSF81296">
    <property type="entry name" value="E set domains"/>
    <property type="match status" value="1"/>
</dbReference>
<evidence type="ECO:0000256" key="3">
    <source>
        <dbReference type="ARBA" id="ARBA00022900"/>
    </source>
</evidence>
<dbReference type="Pfam" id="PF07648">
    <property type="entry name" value="Kazal_2"/>
    <property type="match status" value="1"/>
</dbReference>
<dbReference type="Gene3D" id="1.50.10.20">
    <property type="match status" value="1"/>
</dbReference>
<dbReference type="InterPro" id="IPR036058">
    <property type="entry name" value="Kazal_dom_sf"/>
</dbReference>
<reference evidence="9" key="3">
    <citation type="submission" date="2025-09" db="UniProtKB">
        <authorList>
            <consortium name="Ensembl"/>
        </authorList>
    </citation>
    <scope>IDENTIFICATION</scope>
</reference>
<dbReference type="Pfam" id="PF07677">
    <property type="entry name" value="A2M_recep"/>
    <property type="match status" value="1"/>
</dbReference>
<keyword evidence="3" id="KW-0722">Serine protease inhibitor</keyword>
<evidence type="ECO:0000256" key="2">
    <source>
        <dbReference type="ARBA" id="ARBA00022690"/>
    </source>
</evidence>
<dbReference type="Pfam" id="PF12248">
    <property type="entry name" value="Methyltransf_FA"/>
    <property type="match status" value="1"/>
</dbReference>
<dbReference type="SUPFAM" id="SSF48239">
    <property type="entry name" value="Terpenoid cyclases/Protein prenyltransferases"/>
    <property type="match status" value="1"/>
</dbReference>
<dbReference type="GeneTree" id="ENSGT00940000162399"/>
<dbReference type="InterPro" id="IPR002350">
    <property type="entry name" value="Kazal_dom"/>
</dbReference>
<keyword evidence="4" id="KW-1015">Disulfide bond</keyword>
<evidence type="ECO:0008006" key="11">
    <source>
        <dbReference type="Google" id="ProtNLM"/>
    </source>
</evidence>
<sequence length="1597" mass="178337">MMQWRDLRPACCGIVNFSFPLSDQPVLGTWTIFVEMQQHSYNTTFEIQTYVASPPPVSNFKETEGDLFHPATVFAVLPKFAVAINPPPFFRSDCERISVHANYVFGKPVVGNLTVNMTVFGIGYSRTAYLDQGNSVIRELQINGESEITVCLRDLLPSDLSPHFRGALAISAKVTTDDSTTIAAYDDTTPISRQHIEIQFTSDTRSHFKPGIPFKGKRSYRMGLRIINYASSVFSPLILATNLDKSPAAAATILLIVSVNRAQFFREEIASHSDGIVSFTIPGLPTSSKLVWIEARVIAYNGNQVGRHYQSIYKNIFGWKSPSNCHILAQGPGSHLTVGGKAKVLVKSTCPCNFTLFYEILARGNIVQIGQKVVTPENSAIQSRQKRSPPSIASFNDALRPLPITSTEIVENEICHTSLVIDVTSNMAPLSRMLVYYVNDIGEAVADSIHVPVKPKLDNEVSVHASNHETKPGSDVTVSVTSDPGSCVCLALVDKSVHLMKPGYMLTSERLFEEMFEYDLGNLPHEQEVEWWRISRSRRSAHMWWDYQPSRDAEYAFLESGMVVMTDVIILNSHTRLLPQLIKRTMTGALRTQEIPRHDAPTNRLPKRRRTFFPETWVWQCFNVSSRSENFTFTVPDSITTWQADAVSLNPTTGIGISRPKNIRSFKPFFIDFTIPYSVVRGEQVRIPLTVYNYLDVCTEVSISVIIPPGVSFPRRNRNGMSRRLCINAQSTQSTDVLLQFDYLGSKNISVGNVLTYITAGADAMVGASSCCTDGNGPLRIVDNDLITRHVLVQAEGIKREYTNSIYFCPNERINISTNGSHTFQFVRLPTNMTSFNFLVRASNNVHVALSPEEGITNDSYEIVLGGAQNQRSWITRNSEHLVTAATDPIVSSTEFREFWVTLKGGNVWVGTGNKESSESMFMQWRNPTQGAPVAYAGFATSAGATGDFRLWNKESSGGSIEEDIYLSIPGNKVAKSERAVISMIGDVMGPTLNNLNNLLRLPYGCGEQNLANFAPNVYVLKYLKQTKQLKGDVNEQAIHLLQTGYQRQLTYKRNDGSYSPFGDRDASGSMWLTSFVLKSFAQAREFIYIDPNELHEAKEWIISWQDRNGSFPAVGKIWNKDIQAGVDSDVALTAYAAIALLEAGLELEDEILAATRAREYLEPRVYEDTDPYTSALTAYALTLLDSDYAAKAQQRLARQAINDGGVMYWSLNEEMYEDSSNEFAFGDSMKQTIVSAEVEMTAYALLTYIKLQNLTAALPIDTCVALQSLSEYAIFSFIGGVDLQVDIASSNMDYSKRFVLDNENGKVLQQADIPSLPATIFVNAFGDGCALLQIDVTYNIPEPTPNSAFDIKVHTRPLSTYNHQPRRQGTLCLFKNHYNTQPAIILFLSFEGENSANKRYQMEACVRWANHGSSNMAVLEFNLFTGFVPDLESLQQVLETNTVNLKRYEVSGRKIIFYFDEIYSTCRTCVRFVAIRRFETGKVKPQPVVIYDYYEPAFQSEVMYSPSATLMENLCEENTLNCTAGLEKEESADNCRNNPLGCGDMYNECHCSHKCSFKGPPVCASNHVIYMNRCRMESAACELGSTLTIEDDAFCE</sequence>
<dbReference type="CDD" id="cd02897">
    <property type="entry name" value="A2M_2"/>
    <property type="match status" value="1"/>
</dbReference>
<protein>
    <recommendedName>
        <fullName evidence="11">Kazal-like domain-containing protein</fullName>
    </recommendedName>
</protein>
<dbReference type="SMART" id="SM01359">
    <property type="entry name" value="A2M_N_2"/>
    <property type="match status" value="1"/>
</dbReference>
<dbReference type="Pfam" id="PF07703">
    <property type="entry name" value="A2M_BRD"/>
    <property type="match status" value="1"/>
</dbReference>
<evidence type="ECO:0000313" key="10">
    <source>
        <dbReference type="Proteomes" id="UP000007875"/>
    </source>
</evidence>
<dbReference type="InterPro" id="IPR019742">
    <property type="entry name" value="MacrogloblnA2_CS"/>
</dbReference>
<dbReference type="InterPro" id="IPR036595">
    <property type="entry name" value="A-macroglobulin_rcpt-bd_sf"/>
</dbReference>